<feature type="domain" description="G-protein coupled receptors family 2 profile 2" evidence="16">
    <location>
        <begin position="374"/>
        <end position="634"/>
    </location>
</feature>
<dbReference type="CDD" id="cd00054">
    <property type="entry name" value="EGF_CA"/>
    <property type="match status" value="2"/>
</dbReference>
<reference evidence="17 18" key="1">
    <citation type="submission" date="2020-06" db="EMBL/GenBank/DDBJ databases">
        <authorList>
            <consortium name="Wellcome Sanger Institute Data Sharing"/>
        </authorList>
    </citation>
    <scope>NUCLEOTIDE SEQUENCE [LARGE SCALE GENOMIC DNA]</scope>
</reference>
<feature type="transmembrane region" description="Helical" evidence="13">
    <location>
        <begin position="452"/>
        <end position="477"/>
    </location>
</feature>
<keyword evidence="18" id="KW-1185">Reference proteome</keyword>
<dbReference type="Pfam" id="PF07645">
    <property type="entry name" value="EGF_CA"/>
    <property type="match status" value="2"/>
</dbReference>
<dbReference type="InterPro" id="IPR001881">
    <property type="entry name" value="EGF-like_Ca-bd_dom"/>
</dbReference>
<dbReference type="PANTHER" id="PTHR45813:SF4">
    <property type="entry name" value="ADHESION G PROTEIN-COUPLED RECEPTOR F5"/>
    <property type="match status" value="1"/>
</dbReference>
<evidence type="ECO:0000313" key="18">
    <source>
        <dbReference type="Proteomes" id="UP000694580"/>
    </source>
</evidence>
<dbReference type="InterPro" id="IPR000152">
    <property type="entry name" value="EGF-type_Asp/Asn_hydroxyl_site"/>
</dbReference>
<dbReference type="GO" id="GO:0007189">
    <property type="term" value="P:adenylate cyclase-activating G protein-coupled receptor signaling pathway"/>
    <property type="evidence" value="ECO:0007669"/>
    <property type="project" value="TreeGrafter"/>
</dbReference>
<evidence type="ECO:0000256" key="12">
    <source>
        <dbReference type="PROSITE-ProRule" id="PRU00076"/>
    </source>
</evidence>
<dbReference type="GO" id="GO:0005886">
    <property type="term" value="C:plasma membrane"/>
    <property type="evidence" value="ECO:0007669"/>
    <property type="project" value="UniProtKB-SubCell"/>
</dbReference>
<accession>A0AAY4AZP4</accession>
<dbReference type="InterPro" id="IPR046338">
    <property type="entry name" value="GAIN_dom_sf"/>
</dbReference>
<name>A0AAY4AZP4_9TELE</name>
<evidence type="ECO:0000256" key="11">
    <source>
        <dbReference type="ARBA" id="ARBA00023180"/>
    </source>
</evidence>
<dbReference type="Gene3D" id="1.20.1070.10">
    <property type="entry name" value="Rhodopsin 7-helix transmembrane proteins"/>
    <property type="match status" value="1"/>
</dbReference>
<evidence type="ECO:0000259" key="14">
    <source>
        <dbReference type="PROSITE" id="PS50026"/>
    </source>
</evidence>
<evidence type="ECO:0000256" key="1">
    <source>
        <dbReference type="ARBA" id="ARBA00004651"/>
    </source>
</evidence>
<evidence type="ECO:0000256" key="9">
    <source>
        <dbReference type="ARBA" id="ARBA00023136"/>
    </source>
</evidence>
<feature type="transmembrane region" description="Helical" evidence="13">
    <location>
        <begin position="410"/>
        <end position="432"/>
    </location>
</feature>
<feature type="transmembrane region" description="Helical" evidence="13">
    <location>
        <begin position="376"/>
        <end position="398"/>
    </location>
</feature>
<evidence type="ECO:0000256" key="4">
    <source>
        <dbReference type="ARBA" id="ARBA00022536"/>
    </source>
</evidence>
<dbReference type="InterPro" id="IPR018097">
    <property type="entry name" value="EGF_Ca-bd_CS"/>
</dbReference>
<evidence type="ECO:0000256" key="5">
    <source>
        <dbReference type="ARBA" id="ARBA00022692"/>
    </source>
</evidence>
<dbReference type="FunFam" id="1.20.1070.10:FF:000058">
    <property type="entry name" value="Adhesion G protein-coupled receptor F5"/>
    <property type="match status" value="1"/>
</dbReference>
<dbReference type="SMART" id="SM00181">
    <property type="entry name" value="EGF"/>
    <property type="match status" value="2"/>
</dbReference>
<dbReference type="Proteomes" id="UP000694580">
    <property type="component" value="Chromosome 2"/>
</dbReference>
<dbReference type="InterPro" id="IPR017981">
    <property type="entry name" value="GPCR_2-like_7TM"/>
</dbReference>
<proteinExistence type="inferred from homology"/>
<dbReference type="InterPro" id="IPR051587">
    <property type="entry name" value="Adhesion_GPCR"/>
</dbReference>
<dbReference type="Ensembl" id="ENSDCDT00010014999.1">
    <property type="protein sequence ID" value="ENSDCDP00010014227.1"/>
    <property type="gene ID" value="ENSDCDG00010006524.1"/>
</dbReference>
<dbReference type="InterPro" id="IPR000832">
    <property type="entry name" value="GPCR_2_secretin-like"/>
</dbReference>
<dbReference type="Pfam" id="PF00002">
    <property type="entry name" value="7tm_2"/>
    <property type="match status" value="1"/>
</dbReference>
<evidence type="ECO:0000256" key="10">
    <source>
        <dbReference type="ARBA" id="ARBA00023157"/>
    </source>
</evidence>
<reference evidence="17" key="2">
    <citation type="submission" date="2025-08" db="UniProtKB">
        <authorList>
            <consortium name="Ensembl"/>
        </authorList>
    </citation>
    <scope>IDENTIFICATION</scope>
</reference>
<keyword evidence="9 13" id="KW-0472">Membrane</keyword>
<dbReference type="GO" id="GO:0005509">
    <property type="term" value="F:calcium ion binding"/>
    <property type="evidence" value="ECO:0007669"/>
    <property type="project" value="InterPro"/>
</dbReference>
<dbReference type="PROSITE" id="PS50261">
    <property type="entry name" value="G_PROTEIN_RECEP_F2_4"/>
    <property type="match status" value="1"/>
</dbReference>
<dbReference type="PRINTS" id="PR00249">
    <property type="entry name" value="GPCRSECRETIN"/>
</dbReference>
<dbReference type="PRINTS" id="PR01695">
    <property type="entry name" value="IGHEPTARCPTR"/>
</dbReference>
<keyword evidence="3" id="KW-1003">Cell membrane</keyword>
<dbReference type="PROSITE" id="PS50026">
    <property type="entry name" value="EGF_3"/>
    <property type="match status" value="1"/>
</dbReference>
<keyword evidence="11" id="KW-0325">Glycoprotein</keyword>
<dbReference type="AlphaFoldDB" id="A0AAY4AZP4"/>
<evidence type="ECO:0000259" key="15">
    <source>
        <dbReference type="PROSITE" id="PS50221"/>
    </source>
</evidence>
<evidence type="ECO:0000256" key="8">
    <source>
        <dbReference type="ARBA" id="ARBA00022989"/>
    </source>
</evidence>
<dbReference type="SMART" id="SM00303">
    <property type="entry name" value="GPS"/>
    <property type="match status" value="1"/>
</dbReference>
<comment type="subcellular location">
    <subcellularLocation>
        <location evidence="1">Cell membrane</location>
        <topology evidence="1">Multi-pass membrane protein</topology>
    </subcellularLocation>
</comment>
<dbReference type="PROSITE" id="PS00010">
    <property type="entry name" value="ASX_HYDROXYL"/>
    <property type="match status" value="1"/>
</dbReference>
<keyword evidence="5 13" id="KW-0812">Transmembrane</keyword>
<dbReference type="GeneTree" id="ENSGT00940000161228"/>
<dbReference type="Pfam" id="PF01825">
    <property type="entry name" value="GPS"/>
    <property type="match status" value="1"/>
</dbReference>
<evidence type="ECO:0000256" key="7">
    <source>
        <dbReference type="ARBA" id="ARBA00022737"/>
    </source>
</evidence>
<dbReference type="PROSITE" id="PS50221">
    <property type="entry name" value="GAIN_B"/>
    <property type="match status" value="1"/>
</dbReference>
<dbReference type="InterPro" id="IPR008078">
    <property type="entry name" value="GPCR_2_Ig-hepta-like_rcpt"/>
</dbReference>
<keyword evidence="8 13" id="KW-1133">Transmembrane helix</keyword>
<dbReference type="InterPro" id="IPR000203">
    <property type="entry name" value="GPS"/>
</dbReference>
<dbReference type="GO" id="GO:0004930">
    <property type="term" value="F:G protein-coupled receptor activity"/>
    <property type="evidence" value="ECO:0007669"/>
    <property type="project" value="InterPro"/>
</dbReference>
<dbReference type="FunFam" id="2.10.25.10:FF:000038">
    <property type="entry name" value="Fibrillin 2"/>
    <property type="match status" value="1"/>
</dbReference>
<evidence type="ECO:0000259" key="16">
    <source>
        <dbReference type="PROSITE" id="PS50261"/>
    </source>
</evidence>
<sequence length="652" mass="70380">MSFLGSLRTWLLFNNKIIAQKYNLPNNSALPVNVSLSLLDIDELSIIPSVCGPKFNLIPSVCGPNSHCTNTIGSYTCSCLNGFSVTSPDFSINVNNMCQDVNECAVIPSVCGPNSNCTNTIGSYTCSCLNGFSVTSPGFSINNVNNMCQGKKYMYSNLISNLTTAATENSPAIAQSAATVQSIVTILNNIAEVSKGIKINRLVMEVGVTEALADDPLVITTGFLQLSRSVLSSAAAALAVNSTAEIFIPDTQIPGNNTVLTTVAFSNQSNFLPVRSKASFNDTSSKINAIVLLIKVKNATFNNISLTFDLINDNFTSPQCVFWNFNLFGVGGWDTSGCRPKYKSNGTVTCECNHLTSFSILMSPYVPEDEAKVLDFITYIGVGISMGSLVACLIIEILVWKSMTRTPTSYIHHVSVVNIAVCLLIADVWFIVGAAETARKHENPDACNAAVFFMHLFYLALFFWMLVSAAFFCRAVFAMTKVSKSTMRAISFSVGYVPPILIAVVTIAVTAPADNYLSENACWLRWDRSKTLLAFVVPALTIVAANLTILLAVIIKMLTRMGGKTSQVSEKHSLVLIGRCVAVLTPIFGLTWALGIGIVTDPGNYGLHVSFAFFNSLQVGPSPIFLENVNLLTNGGTLYINVYKPHALIITH</sequence>
<dbReference type="Gene3D" id="2.60.220.50">
    <property type="match status" value="1"/>
</dbReference>
<evidence type="ECO:0000256" key="3">
    <source>
        <dbReference type="ARBA" id="ARBA00022475"/>
    </source>
</evidence>
<dbReference type="SUPFAM" id="SSF57196">
    <property type="entry name" value="EGF/Laminin"/>
    <property type="match status" value="2"/>
</dbReference>
<dbReference type="PANTHER" id="PTHR45813">
    <property type="entry name" value="IG-LIKE DOMAIN-CONTAINING PROTEIN"/>
    <property type="match status" value="1"/>
</dbReference>
<feature type="transmembrane region" description="Helical" evidence="13">
    <location>
        <begin position="489"/>
        <end position="511"/>
    </location>
</feature>
<evidence type="ECO:0000256" key="2">
    <source>
        <dbReference type="ARBA" id="ARBA00007343"/>
    </source>
</evidence>
<evidence type="ECO:0000256" key="13">
    <source>
        <dbReference type="SAM" id="Phobius"/>
    </source>
</evidence>
<dbReference type="InterPro" id="IPR049883">
    <property type="entry name" value="NOTCH1_EGF-like"/>
</dbReference>
<feature type="transmembrane region" description="Helical" evidence="13">
    <location>
        <begin position="576"/>
        <end position="599"/>
    </location>
</feature>
<feature type="transmembrane region" description="Helical" evidence="13">
    <location>
        <begin position="531"/>
        <end position="555"/>
    </location>
</feature>
<dbReference type="GO" id="GO:0007166">
    <property type="term" value="P:cell surface receptor signaling pathway"/>
    <property type="evidence" value="ECO:0007669"/>
    <property type="project" value="InterPro"/>
</dbReference>
<comment type="similarity">
    <text evidence="2">Belongs to the G-protein coupled receptor 2 family. Adhesion G-protein coupled receptor (ADGR) subfamily.</text>
</comment>
<feature type="domain" description="GAIN-B" evidence="15">
    <location>
        <begin position="215"/>
        <end position="368"/>
    </location>
</feature>
<keyword evidence="10" id="KW-1015">Disulfide bond</keyword>
<keyword evidence="6" id="KW-0732">Signal</keyword>
<reference evidence="17" key="3">
    <citation type="submission" date="2025-09" db="UniProtKB">
        <authorList>
            <consortium name="Ensembl"/>
        </authorList>
    </citation>
    <scope>IDENTIFICATION</scope>
</reference>
<keyword evidence="7" id="KW-0677">Repeat</keyword>
<protein>
    <submittedName>
        <fullName evidence="17">Uncharacterized protein</fullName>
    </submittedName>
</protein>
<dbReference type="Gene3D" id="2.10.25.10">
    <property type="entry name" value="Laminin"/>
    <property type="match status" value="2"/>
</dbReference>
<feature type="domain" description="EGF-like" evidence="14">
    <location>
        <begin position="100"/>
        <end position="138"/>
    </location>
</feature>
<dbReference type="PROSITE" id="PS01187">
    <property type="entry name" value="EGF_CA"/>
    <property type="match status" value="1"/>
</dbReference>
<comment type="caution">
    <text evidence="12">Lacks conserved residue(s) required for the propagation of feature annotation.</text>
</comment>
<evidence type="ECO:0000256" key="6">
    <source>
        <dbReference type="ARBA" id="ARBA00022729"/>
    </source>
</evidence>
<dbReference type="GO" id="GO:0030855">
    <property type="term" value="P:epithelial cell differentiation"/>
    <property type="evidence" value="ECO:0007669"/>
    <property type="project" value="UniProtKB-ARBA"/>
</dbReference>
<organism evidence="17 18">
    <name type="scientific">Denticeps clupeoides</name>
    <name type="common">denticle herring</name>
    <dbReference type="NCBI Taxonomy" id="299321"/>
    <lineage>
        <taxon>Eukaryota</taxon>
        <taxon>Metazoa</taxon>
        <taxon>Chordata</taxon>
        <taxon>Craniata</taxon>
        <taxon>Vertebrata</taxon>
        <taxon>Euteleostomi</taxon>
        <taxon>Actinopterygii</taxon>
        <taxon>Neopterygii</taxon>
        <taxon>Teleostei</taxon>
        <taxon>Clupei</taxon>
        <taxon>Clupeiformes</taxon>
        <taxon>Denticipitoidei</taxon>
        <taxon>Denticipitidae</taxon>
        <taxon>Denticeps</taxon>
    </lineage>
</organism>
<dbReference type="InterPro" id="IPR057244">
    <property type="entry name" value="GAIN_B"/>
</dbReference>
<dbReference type="InterPro" id="IPR000742">
    <property type="entry name" value="EGF"/>
</dbReference>
<dbReference type="SMART" id="SM00179">
    <property type="entry name" value="EGF_CA"/>
    <property type="match status" value="2"/>
</dbReference>
<evidence type="ECO:0000313" key="17">
    <source>
        <dbReference type="Ensembl" id="ENSDCDP00010014227.1"/>
    </source>
</evidence>
<keyword evidence="4 12" id="KW-0245">EGF-like domain</keyword>